<dbReference type="GO" id="GO:0003700">
    <property type="term" value="F:DNA-binding transcription factor activity"/>
    <property type="evidence" value="ECO:0007669"/>
    <property type="project" value="TreeGrafter"/>
</dbReference>
<dbReference type="Pfam" id="PF13977">
    <property type="entry name" value="TetR_C_6"/>
    <property type="match status" value="1"/>
</dbReference>
<dbReference type="PANTHER" id="PTHR30055">
    <property type="entry name" value="HTH-TYPE TRANSCRIPTIONAL REGULATOR RUTR"/>
    <property type="match status" value="1"/>
</dbReference>
<dbReference type="Gene3D" id="1.10.357.10">
    <property type="entry name" value="Tetracycline Repressor, domain 2"/>
    <property type="match status" value="1"/>
</dbReference>
<keyword evidence="2" id="KW-0805">Transcription regulation</keyword>
<dbReference type="InterPro" id="IPR050109">
    <property type="entry name" value="HTH-type_TetR-like_transc_reg"/>
</dbReference>
<evidence type="ECO:0000256" key="4">
    <source>
        <dbReference type="ARBA" id="ARBA00023163"/>
    </source>
</evidence>
<dbReference type="InterPro" id="IPR039538">
    <property type="entry name" value="BetI_C"/>
</dbReference>
<accession>A0A1Z2KUK4</accession>
<dbReference type="InterPro" id="IPR036271">
    <property type="entry name" value="Tet_transcr_reg_TetR-rel_C_sf"/>
</dbReference>
<dbReference type="RefSeq" id="WP_087924455.1">
    <property type="nucleotide sequence ID" value="NZ_CP021744.1"/>
</dbReference>
<evidence type="ECO:0000313" key="7">
    <source>
        <dbReference type="EMBL" id="ARZ65722.1"/>
    </source>
</evidence>
<dbReference type="PROSITE" id="PS50977">
    <property type="entry name" value="HTH_TETR_2"/>
    <property type="match status" value="1"/>
</dbReference>
<reference evidence="7 8" key="1">
    <citation type="submission" date="2017-06" db="EMBL/GenBank/DDBJ databases">
        <title>Streptomyces albireticuli Genome sequencing and assembly.</title>
        <authorList>
            <person name="Wang Y."/>
            <person name="Du B."/>
            <person name="Ding Y."/>
            <person name="Liu H."/>
            <person name="Hou Q."/>
            <person name="Liu K."/>
            <person name="Yao L."/>
            <person name="Wang C."/>
        </authorList>
    </citation>
    <scope>NUCLEOTIDE SEQUENCE [LARGE SCALE GENOMIC DNA]</scope>
    <source>
        <strain evidence="7 8">MDJK11</strain>
    </source>
</reference>
<keyword evidence="1" id="KW-0678">Repressor</keyword>
<dbReference type="KEGG" id="salj:SMD11_0054"/>
<dbReference type="PANTHER" id="PTHR30055:SF234">
    <property type="entry name" value="HTH-TYPE TRANSCRIPTIONAL REGULATOR BETI"/>
    <property type="match status" value="1"/>
</dbReference>
<feature type="DNA-binding region" description="H-T-H motif" evidence="5">
    <location>
        <begin position="25"/>
        <end position="44"/>
    </location>
</feature>
<evidence type="ECO:0000256" key="1">
    <source>
        <dbReference type="ARBA" id="ARBA00022491"/>
    </source>
</evidence>
<dbReference type="GO" id="GO:0000976">
    <property type="term" value="F:transcription cis-regulatory region binding"/>
    <property type="evidence" value="ECO:0007669"/>
    <property type="project" value="TreeGrafter"/>
</dbReference>
<dbReference type="Pfam" id="PF00440">
    <property type="entry name" value="TetR_N"/>
    <property type="match status" value="1"/>
</dbReference>
<protein>
    <submittedName>
        <fullName evidence="7">TetR family transcriptional regulator</fullName>
    </submittedName>
</protein>
<feature type="domain" description="HTH tetR-type" evidence="6">
    <location>
        <begin position="2"/>
        <end position="62"/>
    </location>
</feature>
<dbReference type="PRINTS" id="PR00455">
    <property type="entry name" value="HTHTETR"/>
</dbReference>
<dbReference type="InterPro" id="IPR001647">
    <property type="entry name" value="HTH_TetR"/>
</dbReference>
<proteinExistence type="predicted"/>
<evidence type="ECO:0000259" key="6">
    <source>
        <dbReference type="PROSITE" id="PS50977"/>
    </source>
</evidence>
<sequence>MSRRRTVILEAAARAVAQRGIRGLRVEELAEDAGVSTSLIYYHFQDRAGLLTHTLEFISTRAEQYTEPATDPETDPRGHLEEMLLLELQDTPVVIENSTAWGELRATAVFQPELREHLHTATARWTDYAADLIDRAQRHGSVPPGTSAEDAADRLTALVEGLSKRWLSGTLPLDRARELLRGALTAELGPRP</sequence>
<dbReference type="InterPro" id="IPR009057">
    <property type="entry name" value="Homeodomain-like_sf"/>
</dbReference>
<keyword evidence="4" id="KW-0804">Transcription</keyword>
<dbReference type="SUPFAM" id="SSF48498">
    <property type="entry name" value="Tetracyclin repressor-like, C-terminal domain"/>
    <property type="match status" value="1"/>
</dbReference>
<evidence type="ECO:0000313" key="8">
    <source>
        <dbReference type="Proteomes" id="UP000195755"/>
    </source>
</evidence>
<evidence type="ECO:0000256" key="5">
    <source>
        <dbReference type="PROSITE-ProRule" id="PRU00335"/>
    </source>
</evidence>
<evidence type="ECO:0000256" key="2">
    <source>
        <dbReference type="ARBA" id="ARBA00023015"/>
    </source>
</evidence>
<gene>
    <name evidence="7" type="ORF">SMD11_0054</name>
</gene>
<name>A0A1Z2KUK4_9ACTN</name>
<dbReference type="AlphaFoldDB" id="A0A1Z2KUK4"/>
<dbReference type="SUPFAM" id="SSF46689">
    <property type="entry name" value="Homeodomain-like"/>
    <property type="match status" value="1"/>
</dbReference>
<dbReference type="OrthoDB" id="5243387at2"/>
<keyword evidence="3 5" id="KW-0238">DNA-binding</keyword>
<dbReference type="Proteomes" id="UP000195755">
    <property type="component" value="Chromosome"/>
</dbReference>
<evidence type="ECO:0000256" key="3">
    <source>
        <dbReference type="ARBA" id="ARBA00023125"/>
    </source>
</evidence>
<dbReference type="EMBL" id="CP021744">
    <property type="protein sequence ID" value="ARZ65722.1"/>
    <property type="molecule type" value="Genomic_DNA"/>
</dbReference>
<organism evidence="7 8">
    <name type="scientific">Streptomyces albireticuli</name>
    <dbReference type="NCBI Taxonomy" id="1940"/>
    <lineage>
        <taxon>Bacteria</taxon>
        <taxon>Bacillati</taxon>
        <taxon>Actinomycetota</taxon>
        <taxon>Actinomycetes</taxon>
        <taxon>Kitasatosporales</taxon>
        <taxon>Streptomycetaceae</taxon>
        <taxon>Streptomyces</taxon>
    </lineage>
</organism>